<proteinExistence type="predicted"/>
<dbReference type="InterPro" id="IPR050782">
    <property type="entry name" value="PP1_regulatory_subunit_3"/>
</dbReference>
<organism evidence="2 3">
    <name type="scientific">Nematostella vectensis</name>
    <name type="common">Starlet sea anemone</name>
    <dbReference type="NCBI Taxonomy" id="45351"/>
    <lineage>
        <taxon>Eukaryota</taxon>
        <taxon>Metazoa</taxon>
        <taxon>Cnidaria</taxon>
        <taxon>Anthozoa</taxon>
        <taxon>Hexacorallia</taxon>
        <taxon>Actiniaria</taxon>
        <taxon>Edwardsiidae</taxon>
        <taxon>Nematostella</taxon>
    </lineage>
</organism>
<evidence type="ECO:0000313" key="2">
    <source>
        <dbReference type="EMBL" id="EDO41629.1"/>
    </source>
</evidence>
<dbReference type="AlphaFoldDB" id="A7S413"/>
<dbReference type="EMBL" id="DS469575">
    <property type="protein sequence ID" value="EDO41629.1"/>
    <property type="molecule type" value="Genomic_DNA"/>
</dbReference>
<reference evidence="2 3" key="1">
    <citation type="journal article" date="2007" name="Science">
        <title>Sea anemone genome reveals ancestral eumetazoan gene repertoire and genomic organization.</title>
        <authorList>
            <person name="Putnam N.H."/>
            <person name="Srivastava M."/>
            <person name="Hellsten U."/>
            <person name="Dirks B."/>
            <person name="Chapman J."/>
            <person name="Salamov A."/>
            <person name="Terry A."/>
            <person name="Shapiro H."/>
            <person name="Lindquist E."/>
            <person name="Kapitonov V.V."/>
            <person name="Jurka J."/>
            <person name="Genikhovich G."/>
            <person name="Grigoriev I.V."/>
            <person name="Lucas S.M."/>
            <person name="Steele R.E."/>
            <person name="Finnerty J.R."/>
            <person name="Technau U."/>
            <person name="Martindale M.Q."/>
            <person name="Rokhsar D.S."/>
        </authorList>
    </citation>
    <scope>NUCLEOTIDE SEQUENCE [LARGE SCALE GENOMIC DNA]</scope>
    <source>
        <strain evidence="3">CH2 X CH6</strain>
    </source>
</reference>
<dbReference type="InParanoid" id="A7S413"/>
<dbReference type="PhylomeDB" id="A7S413"/>
<dbReference type="GO" id="GO:0005979">
    <property type="term" value="P:regulation of glycogen biosynthetic process"/>
    <property type="evidence" value="ECO:0000318"/>
    <property type="project" value="GO_Central"/>
</dbReference>
<sequence length="151" mass="17190">MTKRELQKYQKILNICFSQPVALEGFKLRLENEFVCMENASTSRNTIMGTIKVKNISYHKEVLVRYTLDSWHSFTDVPASYVLDSFDGNSDRFSFAVTIPEYFMASGGNIDFAICFRADGKEFWDNNSGQNYKVECRDDGSKMAGPSVNGF</sequence>
<dbReference type="GO" id="GO:0000164">
    <property type="term" value="C:protein phosphatase type 1 complex"/>
    <property type="evidence" value="ECO:0000318"/>
    <property type="project" value="GO_Central"/>
</dbReference>
<dbReference type="OMA" id="EYWDNDR"/>
<name>A7S413_NEMVE</name>
<dbReference type="PANTHER" id="PTHR12307:SF53">
    <property type="entry name" value="PROTEIN PHOSPHATASE 1 REGULATORY SUBUNIT"/>
    <property type="match status" value="1"/>
</dbReference>
<dbReference type="Gene3D" id="2.60.40.2440">
    <property type="entry name" value="Carbohydrate binding type-21 domain"/>
    <property type="match status" value="1"/>
</dbReference>
<keyword evidence="3" id="KW-1185">Reference proteome</keyword>
<dbReference type="InterPro" id="IPR005036">
    <property type="entry name" value="CBM21_dom"/>
</dbReference>
<dbReference type="STRING" id="45351.A7S413"/>
<evidence type="ECO:0000313" key="3">
    <source>
        <dbReference type="Proteomes" id="UP000001593"/>
    </source>
</evidence>
<dbReference type="HOGENOM" id="CLU_040215_3_1_1"/>
<dbReference type="InterPro" id="IPR038175">
    <property type="entry name" value="CBM21_dom_sf"/>
</dbReference>
<dbReference type="Pfam" id="PF03370">
    <property type="entry name" value="CBM_21"/>
    <property type="match status" value="1"/>
</dbReference>
<dbReference type="PANTHER" id="PTHR12307">
    <property type="entry name" value="PROTEIN PHOSPHATASE 1 REGULATORY SUBUNIT"/>
    <property type="match status" value="1"/>
</dbReference>
<protein>
    <recommendedName>
        <fullName evidence="1">CBM21 domain-containing protein</fullName>
    </recommendedName>
</protein>
<evidence type="ECO:0000259" key="1">
    <source>
        <dbReference type="PROSITE" id="PS51159"/>
    </source>
</evidence>
<gene>
    <name evidence="2" type="ORF">NEMVEDRAFT_v1g103742</name>
</gene>
<dbReference type="PROSITE" id="PS51159">
    <property type="entry name" value="CBM21"/>
    <property type="match status" value="1"/>
</dbReference>
<dbReference type="GO" id="GO:2001069">
    <property type="term" value="F:glycogen binding"/>
    <property type="evidence" value="ECO:0000318"/>
    <property type="project" value="GO_Central"/>
</dbReference>
<accession>A7S413</accession>
<dbReference type="eggNOG" id="KOG3986">
    <property type="taxonomic scope" value="Eukaryota"/>
</dbReference>
<dbReference type="Proteomes" id="UP000001593">
    <property type="component" value="Unassembled WGS sequence"/>
</dbReference>
<dbReference type="GO" id="GO:0008157">
    <property type="term" value="F:protein phosphatase 1 binding"/>
    <property type="evidence" value="ECO:0000318"/>
    <property type="project" value="GO_Central"/>
</dbReference>
<feature type="domain" description="CBM21" evidence="1">
    <location>
        <begin position="27"/>
        <end position="135"/>
    </location>
</feature>